<dbReference type="AlphaFoldDB" id="A0A660DYC5"/>
<organism evidence="3 4">
    <name type="scientific">Lactiplantibacillus mudanjiangensis</name>
    <dbReference type="NCBI Taxonomy" id="1296538"/>
    <lineage>
        <taxon>Bacteria</taxon>
        <taxon>Bacillati</taxon>
        <taxon>Bacillota</taxon>
        <taxon>Bacilli</taxon>
        <taxon>Lactobacillales</taxon>
        <taxon>Lactobacillaceae</taxon>
        <taxon>Lactiplantibacillus</taxon>
    </lineage>
</organism>
<dbReference type="PANTHER" id="PTHR33164">
    <property type="entry name" value="TRANSCRIPTIONAL REGULATOR, MARR FAMILY"/>
    <property type="match status" value="1"/>
</dbReference>
<feature type="domain" description="HTH marR-type" evidence="2">
    <location>
        <begin position="1"/>
        <end position="146"/>
    </location>
</feature>
<evidence type="ECO:0000313" key="3">
    <source>
        <dbReference type="EMBL" id="VDG28259.1"/>
    </source>
</evidence>
<dbReference type="InterPro" id="IPR036390">
    <property type="entry name" value="WH_DNA-bd_sf"/>
</dbReference>
<accession>A0A660DYC5</accession>
<dbReference type="Pfam" id="PF01047">
    <property type="entry name" value="MarR"/>
    <property type="match status" value="1"/>
</dbReference>
<evidence type="ECO:0000259" key="2">
    <source>
        <dbReference type="PROSITE" id="PS50995"/>
    </source>
</evidence>
<sequence>MQDQAKLSQLLDLYFEAYQQVTKIMTGLVTWPLTQHKLSLEQFLILRRLTFDKPVTLSDIANQRQVTRSAISRQIKALLAQNYISQEPDPEDRRRLYLHLTSEGAQTEKLVDQAITAHFGAWVQELGTSQVEEMIAQFQLIDQRINQLQTQTDAANLKYHQ</sequence>
<dbReference type="RefSeq" id="WP_130851720.1">
    <property type="nucleotide sequence ID" value="NZ_UYIG01000112.1"/>
</dbReference>
<dbReference type="PANTHER" id="PTHR33164:SF43">
    <property type="entry name" value="HTH-TYPE TRANSCRIPTIONAL REPRESSOR YETL"/>
    <property type="match status" value="1"/>
</dbReference>
<dbReference type="CDD" id="cd00090">
    <property type="entry name" value="HTH_ARSR"/>
    <property type="match status" value="1"/>
</dbReference>
<dbReference type="GO" id="GO:0006950">
    <property type="term" value="P:response to stress"/>
    <property type="evidence" value="ECO:0007669"/>
    <property type="project" value="TreeGrafter"/>
</dbReference>
<evidence type="ECO:0000256" key="1">
    <source>
        <dbReference type="ARBA" id="ARBA00023125"/>
    </source>
</evidence>
<dbReference type="InterPro" id="IPR011991">
    <property type="entry name" value="ArsR-like_HTH"/>
</dbReference>
<dbReference type="GO" id="GO:0003700">
    <property type="term" value="F:DNA-binding transcription factor activity"/>
    <property type="evidence" value="ECO:0007669"/>
    <property type="project" value="InterPro"/>
</dbReference>
<dbReference type="EMBL" id="UYIG01000112">
    <property type="protein sequence ID" value="VDG28259.1"/>
    <property type="molecule type" value="Genomic_DNA"/>
</dbReference>
<dbReference type="InterPro" id="IPR036388">
    <property type="entry name" value="WH-like_DNA-bd_sf"/>
</dbReference>
<dbReference type="SMART" id="SM00347">
    <property type="entry name" value="HTH_MARR"/>
    <property type="match status" value="1"/>
</dbReference>
<proteinExistence type="predicted"/>
<gene>
    <name evidence="3" type="ORF">MUDAN_MDHGFNIF_00456</name>
</gene>
<dbReference type="SUPFAM" id="SSF46785">
    <property type="entry name" value="Winged helix' DNA-binding domain"/>
    <property type="match status" value="1"/>
</dbReference>
<dbReference type="OrthoDB" id="1903871at2"/>
<dbReference type="InterPro" id="IPR000835">
    <property type="entry name" value="HTH_MarR-typ"/>
</dbReference>
<keyword evidence="4" id="KW-1185">Reference proteome</keyword>
<protein>
    <submittedName>
        <fullName evidence="3">Transcription regulator [Lactobacillus plantarum ZJ316]</fullName>
    </submittedName>
</protein>
<dbReference type="InterPro" id="IPR039422">
    <property type="entry name" value="MarR/SlyA-like"/>
</dbReference>
<keyword evidence="1" id="KW-0238">DNA-binding</keyword>
<evidence type="ECO:0000313" key="4">
    <source>
        <dbReference type="Proteomes" id="UP000289996"/>
    </source>
</evidence>
<dbReference type="Proteomes" id="UP000289996">
    <property type="component" value="Unassembled WGS sequence"/>
</dbReference>
<reference evidence="3 4" key="1">
    <citation type="submission" date="2018-11" db="EMBL/GenBank/DDBJ databases">
        <authorList>
            <person name="Wuyts S."/>
        </authorList>
    </citation>
    <scope>NUCLEOTIDE SEQUENCE [LARGE SCALE GENOMIC DNA]</scope>
    <source>
        <strain evidence="3">Lactobacillus mudanjiangensis AMBF249</strain>
    </source>
</reference>
<dbReference type="PROSITE" id="PS50995">
    <property type="entry name" value="HTH_MARR_2"/>
    <property type="match status" value="1"/>
</dbReference>
<name>A0A660DYC5_9LACO</name>
<dbReference type="Gene3D" id="1.10.10.10">
    <property type="entry name" value="Winged helix-like DNA-binding domain superfamily/Winged helix DNA-binding domain"/>
    <property type="match status" value="1"/>
</dbReference>
<dbReference type="GO" id="GO:0003677">
    <property type="term" value="F:DNA binding"/>
    <property type="evidence" value="ECO:0007669"/>
    <property type="project" value="UniProtKB-KW"/>
</dbReference>